<dbReference type="EMBL" id="JAAIUW010000004">
    <property type="protein sequence ID" value="KAF7835604.1"/>
    <property type="molecule type" value="Genomic_DNA"/>
</dbReference>
<proteinExistence type="predicted"/>
<keyword evidence="1" id="KW-0378">Hydrolase</keyword>
<reference evidence="1" key="1">
    <citation type="submission" date="2020-09" db="EMBL/GenBank/DDBJ databases">
        <title>Genome-Enabled Discovery of Anthraquinone Biosynthesis in Senna tora.</title>
        <authorList>
            <person name="Kang S.-H."/>
            <person name="Pandey R.P."/>
            <person name="Lee C.-M."/>
            <person name="Sim J.-S."/>
            <person name="Jeong J.-T."/>
            <person name="Choi B.-S."/>
            <person name="Jung M."/>
            <person name="Ginzburg D."/>
            <person name="Zhao K."/>
            <person name="Won S.Y."/>
            <person name="Oh T.-J."/>
            <person name="Yu Y."/>
            <person name="Kim N.-H."/>
            <person name="Lee O.R."/>
            <person name="Lee T.-H."/>
            <person name="Bashyal P."/>
            <person name="Kim T.-S."/>
            <person name="Lee W.-H."/>
            <person name="Kawkins C."/>
            <person name="Kim C.-K."/>
            <person name="Kim J.S."/>
            <person name="Ahn B.O."/>
            <person name="Rhee S.Y."/>
            <person name="Sohng J.K."/>
        </authorList>
    </citation>
    <scope>NUCLEOTIDE SEQUENCE</scope>
    <source>
        <tissue evidence="1">Leaf</tissue>
    </source>
</reference>
<accession>A0A835C9R3</accession>
<dbReference type="OrthoDB" id="1781129at2759"/>
<sequence>MNFKFKPICIFCGSSPGKNPSYQLADIQLTK</sequence>
<keyword evidence="2" id="KW-1185">Reference proteome</keyword>
<evidence type="ECO:0000313" key="2">
    <source>
        <dbReference type="Proteomes" id="UP000634136"/>
    </source>
</evidence>
<name>A0A835C9R3_9FABA</name>
<evidence type="ECO:0000313" key="1">
    <source>
        <dbReference type="EMBL" id="KAF7835604.1"/>
    </source>
</evidence>
<dbReference type="Proteomes" id="UP000634136">
    <property type="component" value="Unassembled WGS sequence"/>
</dbReference>
<organism evidence="1 2">
    <name type="scientific">Senna tora</name>
    <dbReference type="NCBI Taxonomy" id="362788"/>
    <lineage>
        <taxon>Eukaryota</taxon>
        <taxon>Viridiplantae</taxon>
        <taxon>Streptophyta</taxon>
        <taxon>Embryophyta</taxon>
        <taxon>Tracheophyta</taxon>
        <taxon>Spermatophyta</taxon>
        <taxon>Magnoliopsida</taxon>
        <taxon>eudicotyledons</taxon>
        <taxon>Gunneridae</taxon>
        <taxon>Pentapetalae</taxon>
        <taxon>rosids</taxon>
        <taxon>fabids</taxon>
        <taxon>Fabales</taxon>
        <taxon>Fabaceae</taxon>
        <taxon>Caesalpinioideae</taxon>
        <taxon>Cassia clade</taxon>
        <taxon>Senna</taxon>
    </lineage>
</organism>
<dbReference type="GO" id="GO:0016787">
    <property type="term" value="F:hydrolase activity"/>
    <property type="evidence" value="ECO:0007669"/>
    <property type="project" value="UniProtKB-KW"/>
</dbReference>
<protein>
    <submittedName>
        <fullName evidence="1">Cytokinin riboside 5'-monophosphate phosphoribohydrolase LOG1-like</fullName>
    </submittedName>
</protein>
<comment type="caution">
    <text evidence="1">The sequence shown here is derived from an EMBL/GenBank/DDBJ whole genome shotgun (WGS) entry which is preliminary data.</text>
</comment>
<gene>
    <name evidence="1" type="ORF">G2W53_010463</name>
</gene>
<dbReference type="AlphaFoldDB" id="A0A835C9R3"/>